<keyword evidence="2" id="KW-1185">Reference proteome</keyword>
<dbReference type="HOGENOM" id="CLU_033907_2_0_1"/>
<organism evidence="1 2">
    <name type="scientific">Glarea lozoyensis (strain ATCC 20868 / MF5171)</name>
    <dbReference type="NCBI Taxonomy" id="1116229"/>
    <lineage>
        <taxon>Eukaryota</taxon>
        <taxon>Fungi</taxon>
        <taxon>Dikarya</taxon>
        <taxon>Ascomycota</taxon>
        <taxon>Pezizomycotina</taxon>
        <taxon>Leotiomycetes</taxon>
        <taxon>Helotiales</taxon>
        <taxon>Helotiaceae</taxon>
        <taxon>Glarea</taxon>
    </lineage>
</organism>
<dbReference type="AlphaFoldDB" id="S3CW03"/>
<dbReference type="KEGG" id="glz:GLAREA_00950"/>
<dbReference type="OrthoDB" id="3650366at2759"/>
<dbReference type="PANTHER" id="PTHR48312:SF1">
    <property type="entry name" value="SULFOTRANSFERASE"/>
    <property type="match status" value="1"/>
</dbReference>
<dbReference type="PANTHER" id="PTHR48312">
    <property type="match status" value="1"/>
</dbReference>
<accession>S3CW03</accession>
<evidence type="ECO:0000313" key="1">
    <source>
        <dbReference type="EMBL" id="EPE29790.1"/>
    </source>
</evidence>
<proteinExistence type="predicted"/>
<evidence type="ECO:0000313" key="2">
    <source>
        <dbReference type="Proteomes" id="UP000016922"/>
    </source>
</evidence>
<protein>
    <recommendedName>
        <fullName evidence="3">P-loop containing nucleoside triphosphate hydrolase</fullName>
    </recommendedName>
</protein>
<reference evidence="1 2" key="1">
    <citation type="journal article" date="2013" name="BMC Genomics">
        <title>Genomics-driven discovery of the pneumocandin biosynthetic gene cluster in the fungus Glarea lozoyensis.</title>
        <authorList>
            <person name="Chen L."/>
            <person name="Yue Q."/>
            <person name="Zhang X."/>
            <person name="Xiang M."/>
            <person name="Wang C."/>
            <person name="Li S."/>
            <person name="Che Y."/>
            <person name="Ortiz-Lopez F.J."/>
            <person name="Bills G.F."/>
            <person name="Liu X."/>
            <person name="An Z."/>
        </authorList>
    </citation>
    <scope>NUCLEOTIDE SEQUENCE [LARGE SCALE GENOMIC DNA]</scope>
    <source>
        <strain evidence="2">ATCC 20868 / MF5171</strain>
    </source>
</reference>
<dbReference type="GeneID" id="19460008"/>
<sequence>MSSTSPPPLYTLITNTRTASNLAVKILNPTAQPSVHPAKLLGGYYFFPALMKANSIDVRGKPVSLWTASEHTQMASIYQSCFDSFVAYHADATAAGKHAFAKEHANFFFGPTSIAEIVSPGVEEEGKWMMKFQDGREGTRSSLNETVMPDEFLNVISPVFLIRHPALSFPSFERQMRGMPYEIVKSVQVERRIAMTYKFTRSLFAYFTARFEKHPAADGVKWPLVIDADDLIQHEELVVEVGELMGMGREKMRFTWEKATQEYLDGLPTPMLSMLGTLHASTGIQTDKLSKGIDIDVEAKKWKVEFGEEAGKEIEELVRVAMPDYEFLKGRRMLPKAQMNGQEKKDPYSGYYGDNTTCFSQEVIDDMEQRS</sequence>
<dbReference type="eggNOG" id="ENOG502S3K0">
    <property type="taxonomic scope" value="Eukaryota"/>
</dbReference>
<dbReference type="EMBL" id="KE145367">
    <property type="protein sequence ID" value="EPE29790.1"/>
    <property type="molecule type" value="Genomic_DNA"/>
</dbReference>
<name>S3CW03_GLAL2</name>
<dbReference type="RefSeq" id="XP_008083899.1">
    <property type="nucleotide sequence ID" value="XM_008085708.1"/>
</dbReference>
<evidence type="ECO:0008006" key="3">
    <source>
        <dbReference type="Google" id="ProtNLM"/>
    </source>
</evidence>
<dbReference type="Proteomes" id="UP000016922">
    <property type="component" value="Unassembled WGS sequence"/>
</dbReference>
<dbReference type="OMA" id="YFFYDAF"/>
<gene>
    <name evidence="1" type="ORF">GLAREA_00950</name>
</gene>